<proteinExistence type="predicted"/>
<dbReference type="InterPro" id="IPR003812">
    <property type="entry name" value="Fido"/>
</dbReference>
<dbReference type="InterPro" id="IPR025230">
    <property type="entry name" value="DUF4172"/>
</dbReference>
<dbReference type="RefSeq" id="WP_015247689.1">
    <property type="nucleotide sequence ID" value="NC_019892.1"/>
</dbReference>
<dbReference type="PROSITE" id="PS51459">
    <property type="entry name" value="FIDO"/>
    <property type="match status" value="1"/>
</dbReference>
<dbReference type="Pfam" id="PF13776">
    <property type="entry name" value="DUF4172"/>
    <property type="match status" value="1"/>
</dbReference>
<reference evidence="4 5" key="1">
    <citation type="submission" date="2012-02" db="EMBL/GenBank/DDBJ databases">
        <title>Complete sequence of chromosome of Singulisphaera acidiphila DSM 18658.</title>
        <authorList>
            <consortium name="US DOE Joint Genome Institute (JGI-PGF)"/>
            <person name="Lucas S."/>
            <person name="Copeland A."/>
            <person name="Lapidus A."/>
            <person name="Glavina del Rio T."/>
            <person name="Dalin E."/>
            <person name="Tice H."/>
            <person name="Bruce D."/>
            <person name="Goodwin L."/>
            <person name="Pitluck S."/>
            <person name="Peters L."/>
            <person name="Ovchinnikova G."/>
            <person name="Chertkov O."/>
            <person name="Kyrpides N."/>
            <person name="Mavromatis K."/>
            <person name="Ivanova N."/>
            <person name="Brettin T."/>
            <person name="Detter J.C."/>
            <person name="Han C."/>
            <person name="Larimer F."/>
            <person name="Land M."/>
            <person name="Hauser L."/>
            <person name="Markowitz V."/>
            <person name="Cheng J.-F."/>
            <person name="Hugenholtz P."/>
            <person name="Woyke T."/>
            <person name="Wu D."/>
            <person name="Tindall B."/>
            <person name="Pomrenke H."/>
            <person name="Brambilla E."/>
            <person name="Klenk H.-P."/>
            <person name="Eisen J.A."/>
        </authorList>
    </citation>
    <scope>NUCLEOTIDE SEQUENCE [LARGE SCALE GENOMIC DNA]</scope>
    <source>
        <strain evidence="5">ATCC BAA-1392 / DSM 18658 / VKM B-2454 / MOB10</strain>
    </source>
</reference>
<dbReference type="HOGENOM" id="CLU_041789_0_0_0"/>
<dbReference type="GO" id="GO:0005524">
    <property type="term" value="F:ATP binding"/>
    <property type="evidence" value="ECO:0007669"/>
    <property type="project" value="UniProtKB-KW"/>
</dbReference>
<feature type="domain" description="Fido" evidence="3">
    <location>
        <begin position="113"/>
        <end position="270"/>
    </location>
</feature>
<keyword evidence="2" id="KW-0547">Nucleotide-binding</keyword>
<evidence type="ECO:0000313" key="4">
    <source>
        <dbReference type="EMBL" id="AGA28566.1"/>
    </source>
</evidence>
<evidence type="ECO:0000313" key="5">
    <source>
        <dbReference type="Proteomes" id="UP000010798"/>
    </source>
</evidence>
<dbReference type="Pfam" id="PF02661">
    <property type="entry name" value="Fic"/>
    <property type="match status" value="1"/>
</dbReference>
<organism evidence="4 5">
    <name type="scientific">Singulisphaera acidiphila (strain ATCC BAA-1392 / DSM 18658 / VKM B-2454 / MOB10)</name>
    <dbReference type="NCBI Taxonomy" id="886293"/>
    <lineage>
        <taxon>Bacteria</taxon>
        <taxon>Pseudomonadati</taxon>
        <taxon>Planctomycetota</taxon>
        <taxon>Planctomycetia</taxon>
        <taxon>Isosphaerales</taxon>
        <taxon>Isosphaeraceae</taxon>
        <taxon>Singulisphaera</taxon>
    </lineage>
</organism>
<dbReference type="Gene3D" id="1.10.10.10">
    <property type="entry name" value="Winged helix-like DNA-binding domain superfamily/Winged helix DNA-binding domain"/>
    <property type="match status" value="1"/>
</dbReference>
<dbReference type="SUPFAM" id="SSF140931">
    <property type="entry name" value="Fic-like"/>
    <property type="match status" value="1"/>
</dbReference>
<dbReference type="AlphaFoldDB" id="L0DIT4"/>
<keyword evidence="5" id="KW-1185">Reference proteome</keyword>
<evidence type="ECO:0000256" key="1">
    <source>
        <dbReference type="PIRSR" id="PIRSR640198-1"/>
    </source>
</evidence>
<protein>
    <recommendedName>
        <fullName evidence="3">Fido domain-containing protein</fullName>
    </recommendedName>
</protein>
<dbReference type="InterPro" id="IPR040198">
    <property type="entry name" value="Fido_containing"/>
</dbReference>
<dbReference type="STRING" id="886293.Sinac_4370"/>
<dbReference type="PANTHER" id="PTHR13504:SF33">
    <property type="entry name" value="FIC FAMILY PROTEIN"/>
    <property type="match status" value="1"/>
</dbReference>
<feature type="binding site" evidence="2">
    <location>
        <begin position="247"/>
        <end position="248"/>
    </location>
    <ligand>
        <name>ATP</name>
        <dbReference type="ChEBI" id="CHEBI:30616"/>
    </ligand>
</feature>
<dbReference type="Gene3D" id="1.10.3290.10">
    <property type="entry name" value="Fido-like domain"/>
    <property type="match status" value="1"/>
</dbReference>
<dbReference type="InterPro" id="IPR036597">
    <property type="entry name" value="Fido-like_dom_sf"/>
</dbReference>
<feature type="binding site" evidence="2">
    <location>
        <begin position="209"/>
        <end position="216"/>
    </location>
    <ligand>
        <name>ATP</name>
        <dbReference type="ChEBI" id="CHEBI:30616"/>
    </ligand>
</feature>
<gene>
    <name evidence="4" type="ordered locus">Sinac_4370</name>
</gene>
<dbReference type="EMBL" id="CP003364">
    <property type="protein sequence ID" value="AGA28566.1"/>
    <property type="molecule type" value="Genomic_DNA"/>
</dbReference>
<feature type="active site" evidence="1">
    <location>
        <position position="205"/>
    </location>
</feature>
<name>L0DIT4_SINAD</name>
<accession>L0DIT4</accession>
<dbReference type="PANTHER" id="PTHR13504">
    <property type="entry name" value="FIDO DOMAIN-CONTAINING PROTEIN DDB_G0283145"/>
    <property type="match status" value="1"/>
</dbReference>
<evidence type="ECO:0000256" key="2">
    <source>
        <dbReference type="PIRSR" id="PIRSR640198-2"/>
    </source>
</evidence>
<sequence>MCIHERDDWPRFHWDQNGLANPLAAVRYRQGRLIGRMDGLGFQLREAAVLSTLTQDVLKSSEIEGEILEIDQVRSSLARRLGLDIGALTPADRNVDGVVEMMLDATQKYQDPLTEERLFGWHAALFPTGRSFMQKIRVGDWRDDGSGPMQVVSGPIGKEQVHYQAPAAGQLPAEMSQFLSWFNAPASLDPVLKAAQAHLWFVTIHPFDDGNGRIARAIADLALARSEQSPKRFYSMSAQIRLERSDYYQILEQAQKGTLDVTAWMQWFLGCLDRAFDGAEATLSGVFRKARFWESHSGESFNDRQQKIVNRLLDGFEGKLTSSKWAKITKCSQDTASRDINDLVKRGVLAKDAAGGRSTSYSLAEG</sequence>
<dbReference type="Proteomes" id="UP000010798">
    <property type="component" value="Chromosome"/>
</dbReference>
<dbReference type="KEGG" id="saci:Sinac_4370"/>
<dbReference type="InterPro" id="IPR036388">
    <property type="entry name" value="WH-like_DNA-bd_sf"/>
</dbReference>
<dbReference type="eggNOG" id="COG3177">
    <property type="taxonomic scope" value="Bacteria"/>
</dbReference>
<keyword evidence="2" id="KW-0067">ATP-binding</keyword>
<evidence type="ECO:0000259" key="3">
    <source>
        <dbReference type="PROSITE" id="PS51459"/>
    </source>
</evidence>